<feature type="domain" description="Metallo-beta-lactamase" evidence="5">
    <location>
        <begin position="26"/>
        <end position="244"/>
    </location>
</feature>
<dbReference type="InterPro" id="IPR051013">
    <property type="entry name" value="MBL_superfamily_lactonases"/>
</dbReference>
<gene>
    <name evidence="6" type="primary">aiiA</name>
    <name evidence="6" type="ORF">NCTC1934_03864</name>
</gene>
<dbReference type="OrthoDB" id="3196337at2"/>
<evidence type="ECO:0000259" key="5">
    <source>
        <dbReference type="SMART" id="SM00849"/>
    </source>
</evidence>
<dbReference type="AlphaFoldDB" id="A0A378YSX1"/>
<dbReference type="Pfam" id="PF00753">
    <property type="entry name" value="Lactamase_B"/>
    <property type="match status" value="1"/>
</dbReference>
<dbReference type="GO" id="GO:0046872">
    <property type="term" value="F:metal ion binding"/>
    <property type="evidence" value="ECO:0007669"/>
    <property type="project" value="UniProtKB-KW"/>
</dbReference>
<dbReference type="GO" id="GO:0102007">
    <property type="term" value="F:acyl-L-homoserine-lactone lactonohydrolase activity"/>
    <property type="evidence" value="ECO:0007669"/>
    <property type="project" value="UniProtKB-EC"/>
</dbReference>
<dbReference type="Gene3D" id="3.60.15.10">
    <property type="entry name" value="Ribonuclease Z/Hydroxyacylglutathione hydrolase-like"/>
    <property type="match status" value="1"/>
</dbReference>
<dbReference type="Proteomes" id="UP000255467">
    <property type="component" value="Unassembled WGS sequence"/>
</dbReference>
<dbReference type="STRING" id="1406858.GCA_000710895_04283"/>
<dbReference type="SMART" id="SM00849">
    <property type="entry name" value="Lactamase_B"/>
    <property type="match status" value="1"/>
</dbReference>
<accession>A0A378YSX1</accession>
<sequence length="269" mass="29909">MQIHHLNCGSMAEIEATYDVAPAPMVNHCLLVETADDLVLIETGLGLENVRNPAGTLDPDWVDFARPALDEQETAIRQIERLGYSPGDVGHIILTHLDVDHSGGLPDFPHARVHVHAAELATALAESAASRYRPAHWAHGPKWVSYTPEPGDEWFGFTSTPVQGLSPDFRLVPLGGHTPGHTGVAVRHDDHWLLHCGDAFFYHRELDLPPQPHPLLDLLQQSTEFDRDLRLGTQARLRELVRTHPHEVTLFNAHDPWQLQARQAPAHSA</sequence>
<protein>
    <submittedName>
        <fullName evidence="6">N-acyl homoserine lactonase</fullName>
        <ecNumber evidence="6">3.1.1.81</ecNumber>
    </submittedName>
</protein>
<dbReference type="InterPro" id="IPR001279">
    <property type="entry name" value="Metallo-B-lactamas"/>
</dbReference>
<keyword evidence="7" id="KW-1185">Reference proteome</keyword>
<evidence type="ECO:0000256" key="4">
    <source>
        <dbReference type="ARBA" id="ARBA00022833"/>
    </source>
</evidence>
<dbReference type="PANTHER" id="PTHR42978:SF3">
    <property type="entry name" value="BLR3078 PROTEIN"/>
    <property type="match status" value="1"/>
</dbReference>
<keyword evidence="3 6" id="KW-0378">Hydrolase</keyword>
<dbReference type="RefSeq" id="WP_039815903.1">
    <property type="nucleotide sequence ID" value="NZ_UGRY01000002.1"/>
</dbReference>
<keyword evidence="4" id="KW-0862">Zinc</keyword>
<dbReference type="CDD" id="cd07742">
    <property type="entry name" value="metallo-hydrolase-like_MBL-fold"/>
    <property type="match status" value="1"/>
</dbReference>
<keyword evidence="2" id="KW-0479">Metal-binding</keyword>
<evidence type="ECO:0000256" key="2">
    <source>
        <dbReference type="ARBA" id="ARBA00022723"/>
    </source>
</evidence>
<proteinExistence type="inferred from homology"/>
<dbReference type="EMBL" id="UGRY01000002">
    <property type="protein sequence ID" value="SUA79591.1"/>
    <property type="molecule type" value="Genomic_DNA"/>
</dbReference>
<dbReference type="InterPro" id="IPR036866">
    <property type="entry name" value="RibonucZ/Hydroxyglut_hydro"/>
</dbReference>
<evidence type="ECO:0000313" key="6">
    <source>
        <dbReference type="EMBL" id="SUA79591.1"/>
    </source>
</evidence>
<dbReference type="EC" id="3.1.1.81" evidence="6"/>
<reference evidence="6 7" key="1">
    <citation type="submission" date="2018-06" db="EMBL/GenBank/DDBJ databases">
        <authorList>
            <consortium name="Pathogen Informatics"/>
            <person name="Doyle S."/>
        </authorList>
    </citation>
    <scope>NUCLEOTIDE SEQUENCE [LARGE SCALE GENOMIC DNA]</scope>
    <source>
        <strain evidence="6 7">NCTC1934</strain>
    </source>
</reference>
<evidence type="ECO:0000256" key="1">
    <source>
        <dbReference type="ARBA" id="ARBA00007749"/>
    </source>
</evidence>
<dbReference type="PANTHER" id="PTHR42978">
    <property type="entry name" value="QUORUM-QUENCHING LACTONASE YTNP-RELATED-RELATED"/>
    <property type="match status" value="1"/>
</dbReference>
<evidence type="ECO:0000256" key="3">
    <source>
        <dbReference type="ARBA" id="ARBA00022801"/>
    </source>
</evidence>
<name>A0A378YSX1_9NOCA</name>
<evidence type="ECO:0000313" key="7">
    <source>
        <dbReference type="Proteomes" id="UP000255467"/>
    </source>
</evidence>
<comment type="similarity">
    <text evidence="1">Belongs to the metallo-beta-lactamase superfamily.</text>
</comment>
<dbReference type="SUPFAM" id="SSF56281">
    <property type="entry name" value="Metallo-hydrolase/oxidoreductase"/>
    <property type="match status" value="1"/>
</dbReference>
<organism evidence="6 7">
    <name type="scientific">Nocardia otitidiscaviarum</name>
    <dbReference type="NCBI Taxonomy" id="1823"/>
    <lineage>
        <taxon>Bacteria</taxon>
        <taxon>Bacillati</taxon>
        <taxon>Actinomycetota</taxon>
        <taxon>Actinomycetes</taxon>
        <taxon>Mycobacteriales</taxon>
        <taxon>Nocardiaceae</taxon>
        <taxon>Nocardia</taxon>
    </lineage>
</organism>